<evidence type="ECO:0000313" key="5">
    <source>
        <dbReference type="EMBL" id="KRR09351.1"/>
    </source>
</evidence>
<dbReference type="PANTHER" id="PTHR46796:SF6">
    <property type="entry name" value="ARAC SUBFAMILY"/>
    <property type="match status" value="1"/>
</dbReference>
<dbReference type="STRING" id="280332.CQ12_40855"/>
<dbReference type="InterPro" id="IPR018060">
    <property type="entry name" value="HTH_AraC"/>
</dbReference>
<dbReference type="SMART" id="SM00342">
    <property type="entry name" value="HTH_ARAC"/>
    <property type="match status" value="1"/>
</dbReference>
<dbReference type="OrthoDB" id="4601794at2"/>
<dbReference type="Proteomes" id="UP000050863">
    <property type="component" value="Unassembled WGS sequence"/>
</dbReference>
<feature type="domain" description="HTH araC/xylS-type" evidence="4">
    <location>
        <begin position="219"/>
        <end position="320"/>
    </location>
</feature>
<dbReference type="AlphaFoldDB" id="A0A0R3LNH6"/>
<dbReference type="PANTHER" id="PTHR46796">
    <property type="entry name" value="HTH-TYPE TRANSCRIPTIONAL ACTIVATOR RHAS-RELATED"/>
    <property type="match status" value="1"/>
</dbReference>
<organism evidence="5 6">
    <name type="scientific">Bradyrhizobium jicamae</name>
    <dbReference type="NCBI Taxonomy" id="280332"/>
    <lineage>
        <taxon>Bacteria</taxon>
        <taxon>Pseudomonadati</taxon>
        <taxon>Pseudomonadota</taxon>
        <taxon>Alphaproteobacteria</taxon>
        <taxon>Hyphomicrobiales</taxon>
        <taxon>Nitrobacteraceae</taxon>
        <taxon>Bradyrhizobium</taxon>
    </lineage>
</organism>
<dbReference type="InterPro" id="IPR020449">
    <property type="entry name" value="Tscrpt_reg_AraC-type_HTH"/>
</dbReference>
<evidence type="ECO:0000313" key="6">
    <source>
        <dbReference type="Proteomes" id="UP000050863"/>
    </source>
</evidence>
<dbReference type="SUPFAM" id="SSF46689">
    <property type="entry name" value="Homeodomain-like"/>
    <property type="match status" value="1"/>
</dbReference>
<evidence type="ECO:0000256" key="2">
    <source>
        <dbReference type="ARBA" id="ARBA00023125"/>
    </source>
</evidence>
<evidence type="ECO:0000256" key="3">
    <source>
        <dbReference type="ARBA" id="ARBA00023163"/>
    </source>
</evidence>
<keyword evidence="1" id="KW-0805">Transcription regulation</keyword>
<dbReference type="PRINTS" id="PR00032">
    <property type="entry name" value="HTHARAC"/>
</dbReference>
<dbReference type="EMBL" id="LLXZ01000072">
    <property type="protein sequence ID" value="KRR09351.1"/>
    <property type="molecule type" value="Genomic_DNA"/>
</dbReference>
<comment type="caution">
    <text evidence="5">The sequence shown here is derived from an EMBL/GenBank/DDBJ whole genome shotgun (WGS) entry which is preliminary data.</text>
</comment>
<name>A0A0R3LNH6_9BRAD</name>
<protein>
    <submittedName>
        <fullName evidence="5">Transcriptional regulator</fullName>
    </submittedName>
</protein>
<dbReference type="RefSeq" id="WP_057835522.1">
    <property type="nucleotide sequence ID" value="NZ_LLXZ01000072.1"/>
</dbReference>
<keyword evidence="2" id="KW-0238">DNA-binding</keyword>
<gene>
    <name evidence="5" type="ORF">CQ12_40855</name>
</gene>
<proteinExistence type="predicted"/>
<dbReference type="InterPro" id="IPR035418">
    <property type="entry name" value="AraC-bd_2"/>
</dbReference>
<keyword evidence="3" id="KW-0804">Transcription</keyword>
<evidence type="ECO:0000256" key="1">
    <source>
        <dbReference type="ARBA" id="ARBA00023015"/>
    </source>
</evidence>
<dbReference type="PROSITE" id="PS00041">
    <property type="entry name" value="HTH_ARAC_FAMILY_1"/>
    <property type="match status" value="1"/>
</dbReference>
<sequence>MPAGAADFTSLRFSTRGLPERMRIPMWREEFGRCIVHVDIEPSSDDPFQAEATLQALRGLRTLAWQGSAMRFKRSQANLVDGDDSIGIIVSSPSRSQLSQRGEEIELRAGDAIALLHSEPAIVTYAEGLQFGLSVPRDALTPRVTNVDSLIMRPISRRTEALRLLMTYLKLALKEGALAAPKLRDVVVTHIHDLVALAISECAPLGETSASAVVAARHSAALDHIVRHFQDPELSLEVVARCQGISPRYLQHLMASSGTSFTERVNELRLQRAFALLIEAPGSARRISDIALEVGFSDISHFNRLFRARFGVSPRGVRSAERVIAESRAPHP</sequence>
<dbReference type="Gene3D" id="1.10.10.60">
    <property type="entry name" value="Homeodomain-like"/>
    <property type="match status" value="1"/>
</dbReference>
<accession>A0A0R3LNH6</accession>
<dbReference type="InterPro" id="IPR050204">
    <property type="entry name" value="AraC_XylS_family_regulators"/>
</dbReference>
<dbReference type="InterPro" id="IPR009057">
    <property type="entry name" value="Homeodomain-like_sf"/>
</dbReference>
<reference evidence="5 6" key="1">
    <citation type="submission" date="2014-03" db="EMBL/GenBank/DDBJ databases">
        <title>Bradyrhizobium valentinum sp. nov., isolated from effective nodules of Lupinus mariae-josephae, a lupine endemic of basic-lime soils in Eastern Spain.</title>
        <authorList>
            <person name="Duran D."/>
            <person name="Rey L."/>
            <person name="Navarro A."/>
            <person name="Busquets A."/>
            <person name="Imperial J."/>
            <person name="Ruiz-Argueso T."/>
        </authorList>
    </citation>
    <scope>NUCLEOTIDE SEQUENCE [LARGE SCALE GENOMIC DNA]</scope>
    <source>
        <strain evidence="5 6">PAC68</strain>
    </source>
</reference>
<dbReference type="PROSITE" id="PS01124">
    <property type="entry name" value="HTH_ARAC_FAMILY_2"/>
    <property type="match status" value="1"/>
</dbReference>
<keyword evidence="6" id="KW-1185">Reference proteome</keyword>
<dbReference type="Pfam" id="PF14525">
    <property type="entry name" value="AraC_binding_2"/>
    <property type="match status" value="1"/>
</dbReference>
<dbReference type="Pfam" id="PF12833">
    <property type="entry name" value="HTH_18"/>
    <property type="match status" value="1"/>
</dbReference>
<evidence type="ECO:0000259" key="4">
    <source>
        <dbReference type="PROSITE" id="PS01124"/>
    </source>
</evidence>
<dbReference type="InterPro" id="IPR018062">
    <property type="entry name" value="HTH_AraC-typ_CS"/>
</dbReference>
<dbReference type="GO" id="GO:0043565">
    <property type="term" value="F:sequence-specific DNA binding"/>
    <property type="evidence" value="ECO:0007669"/>
    <property type="project" value="InterPro"/>
</dbReference>
<dbReference type="GO" id="GO:0003700">
    <property type="term" value="F:DNA-binding transcription factor activity"/>
    <property type="evidence" value="ECO:0007669"/>
    <property type="project" value="InterPro"/>
</dbReference>